<evidence type="ECO:0000313" key="1">
    <source>
        <dbReference type="EMBL" id="KIC73681.1"/>
    </source>
</evidence>
<organism evidence="1 2">
    <name type="scientific">Candidatus Protochlamydia amoebophila</name>
    <dbReference type="NCBI Taxonomy" id="362787"/>
    <lineage>
        <taxon>Bacteria</taxon>
        <taxon>Pseudomonadati</taxon>
        <taxon>Chlamydiota</taxon>
        <taxon>Chlamydiia</taxon>
        <taxon>Parachlamydiales</taxon>
        <taxon>Parachlamydiaceae</taxon>
        <taxon>Candidatus Protochlamydia</taxon>
    </lineage>
</organism>
<dbReference type="PATRIC" id="fig|362787.3.peg.329"/>
<sequence length="253" mass="29612">MINNVFNSFIELCKDFQVSEQSLSSVSDSVAEEAGQKFFKNIGSPSCHYQAKFLSEISAQIPTHLSLSLYKFYFYQIKDISDPTDPTILIQLNQITQLADKAIHDYQECIKLMEKGMGREMFRFLPMSMLNYLYGPEFVKITIESDLNCQLEELIDLFISHVPETKLENFRLVIQKMRNIDLPFDLYAIDDCEQKTRTIIPVEIFARVHHRAIEDIKRLFQHHTDNFLEKVLIARDLETIELFQKNTERVKSL</sequence>
<comment type="caution">
    <text evidence="1">The sequence shown here is derived from an EMBL/GenBank/DDBJ whole genome shotgun (WGS) entry which is preliminary data.</text>
</comment>
<gene>
    <name evidence="1" type="ORF">DB44_AX00030</name>
</gene>
<dbReference type="AlphaFoldDB" id="A0A0C1JTB5"/>
<name>A0A0C1JTB5_9BACT</name>
<evidence type="ECO:0000313" key="2">
    <source>
        <dbReference type="Proteomes" id="UP000031465"/>
    </source>
</evidence>
<dbReference type="EMBL" id="JSAN01000022">
    <property type="protein sequence ID" value="KIC73681.1"/>
    <property type="molecule type" value="Genomic_DNA"/>
</dbReference>
<protein>
    <submittedName>
        <fullName evidence="1">Uncharacterized protein</fullName>
    </submittedName>
</protein>
<reference evidence="1 2" key="1">
    <citation type="journal article" date="2014" name="Mol. Biol. Evol.">
        <title>Massive expansion of Ubiquitination-related gene families within the Chlamydiae.</title>
        <authorList>
            <person name="Domman D."/>
            <person name="Collingro A."/>
            <person name="Lagkouvardos I."/>
            <person name="Gehre L."/>
            <person name="Weinmaier T."/>
            <person name="Rattei T."/>
            <person name="Subtil A."/>
            <person name="Horn M."/>
        </authorList>
    </citation>
    <scope>NUCLEOTIDE SEQUENCE [LARGE SCALE GENOMIC DNA]</scope>
    <source>
        <strain evidence="1 2">EI2</strain>
    </source>
</reference>
<dbReference type="Proteomes" id="UP000031465">
    <property type="component" value="Unassembled WGS sequence"/>
</dbReference>
<dbReference type="RefSeq" id="WP_011174847.1">
    <property type="nucleotide sequence ID" value="NZ_JSAN01000022.1"/>
</dbReference>
<accession>A0A0C1JTB5</accession>
<proteinExistence type="predicted"/>